<feature type="compositionally biased region" description="Polar residues" evidence="11">
    <location>
        <begin position="53"/>
        <end position="63"/>
    </location>
</feature>
<dbReference type="InterPro" id="IPR001254">
    <property type="entry name" value="Trypsin_dom"/>
</dbReference>
<dbReference type="EC" id="3.4.21.4" evidence="9"/>
<dbReference type="InterPro" id="IPR033116">
    <property type="entry name" value="TRYPSIN_SER"/>
</dbReference>
<dbReference type="GeneTree" id="ENSGT01030000234551"/>
<evidence type="ECO:0000259" key="12">
    <source>
        <dbReference type="PROSITE" id="PS50240"/>
    </source>
</evidence>
<accession>A0AAQ4QB49</accession>
<evidence type="ECO:0000256" key="8">
    <source>
        <dbReference type="ARBA" id="ARBA00036320"/>
    </source>
</evidence>
<dbReference type="PROSITE" id="PS00135">
    <property type="entry name" value="TRYPSIN_SER"/>
    <property type="match status" value="1"/>
</dbReference>
<dbReference type="GO" id="GO:0004252">
    <property type="term" value="F:serine-type endopeptidase activity"/>
    <property type="evidence" value="ECO:0007669"/>
    <property type="project" value="UniProtKB-EC"/>
</dbReference>
<protein>
    <recommendedName>
        <fullName evidence="9">trypsin</fullName>
        <ecNumber evidence="9">3.4.21.4</ecNumber>
    </recommendedName>
</protein>
<evidence type="ECO:0000256" key="2">
    <source>
        <dbReference type="ARBA" id="ARBA00022670"/>
    </source>
</evidence>
<keyword evidence="7" id="KW-1015">Disulfide bond</keyword>
<feature type="region of interest" description="Disordered" evidence="11">
    <location>
        <begin position="23"/>
        <end position="68"/>
    </location>
</feature>
<reference evidence="13 14" key="1">
    <citation type="journal article" date="2021" name="G3 (Bethesda)">
        <title>Improved contiguity of the threespine stickleback genome using long-read sequencing.</title>
        <authorList>
            <person name="Nath S."/>
            <person name="Shaw D.E."/>
            <person name="White M.A."/>
        </authorList>
    </citation>
    <scope>NUCLEOTIDE SEQUENCE [LARGE SCALE GENOMIC DNA]</scope>
    <source>
        <strain evidence="13 14">Lake Benthic</strain>
    </source>
</reference>
<keyword evidence="2 10" id="KW-0645">Protease</keyword>
<dbReference type="PANTHER" id="PTHR24271:SF81">
    <property type="entry name" value="GRANZYME B"/>
    <property type="match status" value="1"/>
</dbReference>
<evidence type="ECO:0000256" key="10">
    <source>
        <dbReference type="RuleBase" id="RU363034"/>
    </source>
</evidence>
<dbReference type="PROSITE" id="PS50240">
    <property type="entry name" value="TRYPSIN_DOM"/>
    <property type="match status" value="1"/>
</dbReference>
<dbReference type="Ensembl" id="ENSGACT00000065181.1">
    <property type="protein sequence ID" value="ENSGACP00000048459.1"/>
    <property type="gene ID" value="ENSGACG00000013031.2"/>
</dbReference>
<dbReference type="Proteomes" id="UP000007635">
    <property type="component" value="Chromosome VIII"/>
</dbReference>
<evidence type="ECO:0000256" key="6">
    <source>
        <dbReference type="ARBA" id="ARBA00023145"/>
    </source>
</evidence>
<feature type="compositionally biased region" description="Basic and acidic residues" evidence="11">
    <location>
        <begin position="30"/>
        <end position="47"/>
    </location>
</feature>
<evidence type="ECO:0000313" key="14">
    <source>
        <dbReference type="Proteomes" id="UP000007635"/>
    </source>
</evidence>
<comment type="subcellular location">
    <subcellularLocation>
        <location evidence="1">Secreted</location>
        <location evidence="1">Extracellular space</location>
    </subcellularLocation>
</comment>
<dbReference type="PRINTS" id="PR00722">
    <property type="entry name" value="CHYMOTRYPSIN"/>
</dbReference>
<dbReference type="InterPro" id="IPR018114">
    <property type="entry name" value="TRYPSIN_HIS"/>
</dbReference>
<dbReference type="Gene3D" id="2.40.10.10">
    <property type="entry name" value="Trypsin-like serine proteases"/>
    <property type="match status" value="2"/>
</dbReference>
<keyword evidence="4 10" id="KW-0378">Hydrolase</keyword>
<keyword evidence="14" id="KW-1185">Reference proteome</keyword>
<dbReference type="SUPFAM" id="SSF50494">
    <property type="entry name" value="Trypsin-like serine proteases"/>
    <property type="match status" value="1"/>
</dbReference>
<dbReference type="GO" id="GO:0005576">
    <property type="term" value="C:extracellular region"/>
    <property type="evidence" value="ECO:0007669"/>
    <property type="project" value="UniProtKB-SubCell"/>
</dbReference>
<comment type="catalytic activity">
    <reaction evidence="8">
        <text>Preferential cleavage: Arg-|-Xaa, Lys-|-Xaa.</text>
        <dbReference type="EC" id="3.4.21.4"/>
    </reaction>
</comment>
<organism evidence="13 14">
    <name type="scientific">Gasterosteus aculeatus aculeatus</name>
    <name type="common">three-spined stickleback</name>
    <dbReference type="NCBI Taxonomy" id="481459"/>
    <lineage>
        <taxon>Eukaryota</taxon>
        <taxon>Metazoa</taxon>
        <taxon>Chordata</taxon>
        <taxon>Craniata</taxon>
        <taxon>Vertebrata</taxon>
        <taxon>Euteleostomi</taxon>
        <taxon>Actinopterygii</taxon>
        <taxon>Neopterygii</taxon>
        <taxon>Teleostei</taxon>
        <taxon>Neoteleostei</taxon>
        <taxon>Acanthomorphata</taxon>
        <taxon>Eupercaria</taxon>
        <taxon>Perciformes</taxon>
        <taxon>Cottioidei</taxon>
        <taxon>Gasterosteales</taxon>
        <taxon>Gasterosteidae</taxon>
        <taxon>Gasterosteus</taxon>
    </lineage>
</organism>
<evidence type="ECO:0000256" key="1">
    <source>
        <dbReference type="ARBA" id="ARBA00004239"/>
    </source>
</evidence>
<evidence type="ECO:0000256" key="3">
    <source>
        <dbReference type="ARBA" id="ARBA00022729"/>
    </source>
</evidence>
<dbReference type="SMART" id="SM00020">
    <property type="entry name" value="Tryp_SPc"/>
    <property type="match status" value="1"/>
</dbReference>
<dbReference type="CDD" id="cd00190">
    <property type="entry name" value="Tryp_SPc"/>
    <property type="match status" value="1"/>
</dbReference>
<reference evidence="13" key="2">
    <citation type="submission" date="2025-08" db="UniProtKB">
        <authorList>
            <consortium name="Ensembl"/>
        </authorList>
    </citation>
    <scope>IDENTIFICATION</scope>
</reference>
<dbReference type="AlphaFoldDB" id="A0AAQ4QB49"/>
<evidence type="ECO:0000256" key="4">
    <source>
        <dbReference type="ARBA" id="ARBA00022801"/>
    </source>
</evidence>
<keyword evidence="5 10" id="KW-0720">Serine protease</keyword>
<dbReference type="Pfam" id="PF00089">
    <property type="entry name" value="Trypsin"/>
    <property type="match status" value="1"/>
</dbReference>
<proteinExistence type="predicted"/>
<keyword evidence="3" id="KW-0732">Signal</keyword>
<dbReference type="GO" id="GO:0006508">
    <property type="term" value="P:proteolysis"/>
    <property type="evidence" value="ECO:0007669"/>
    <property type="project" value="UniProtKB-KW"/>
</dbReference>
<feature type="domain" description="Peptidase S1" evidence="12">
    <location>
        <begin position="116"/>
        <end position="333"/>
    </location>
</feature>
<dbReference type="PANTHER" id="PTHR24271">
    <property type="entry name" value="KALLIKREIN-RELATED"/>
    <property type="match status" value="1"/>
</dbReference>
<keyword evidence="6" id="KW-0865">Zymogen</keyword>
<dbReference type="FunFam" id="2.40.10.10:FF:000005">
    <property type="entry name" value="Serine protease 37"/>
    <property type="match status" value="1"/>
</dbReference>
<reference evidence="13" key="3">
    <citation type="submission" date="2025-09" db="UniProtKB">
        <authorList>
            <consortium name="Ensembl"/>
        </authorList>
    </citation>
    <scope>IDENTIFICATION</scope>
</reference>
<dbReference type="InterPro" id="IPR009003">
    <property type="entry name" value="Peptidase_S1_PA"/>
</dbReference>
<sequence length="344" mass="37548">MRRHCEGILCFCVHICEEWTGAVRSRGSRRPPERLSRASRGDGRHQDSDEDGSSTWPDVTSKSAAPVRNGADVVSDARHCCSAAHLDSDLNMLARRELLTLTLALTLAGRGDAGGIVGGHEAAPHTRPYMALLELHMHNGQHRRCGGFLLSEDFVMTAAHCRAKSHKVFLGVHDVHGKGIQVLSVAQTFQHQDYNATDFRNDMMLLKLSSKAIFNKNVAPIALADEGNVSWPKTCLVSGWGKTETGKNSVVSSKLMEVKVKLISFRPCDESNFYCSEGEKGPIQGDSGGPLVCEDGKAYGVFSNVFEPKSKDPAIYCFVKIPLYRTWIDGTMKKARGGSGSRDG</sequence>
<evidence type="ECO:0000256" key="11">
    <source>
        <dbReference type="SAM" id="MobiDB-lite"/>
    </source>
</evidence>
<evidence type="ECO:0000256" key="5">
    <source>
        <dbReference type="ARBA" id="ARBA00022825"/>
    </source>
</evidence>
<dbReference type="InterPro" id="IPR043504">
    <property type="entry name" value="Peptidase_S1_PA_chymotrypsin"/>
</dbReference>
<name>A0AAQ4QB49_GASAC</name>
<evidence type="ECO:0000313" key="13">
    <source>
        <dbReference type="Ensembl" id="ENSGACP00000048459.1"/>
    </source>
</evidence>
<dbReference type="PROSITE" id="PS00134">
    <property type="entry name" value="TRYPSIN_HIS"/>
    <property type="match status" value="1"/>
</dbReference>
<dbReference type="InterPro" id="IPR001314">
    <property type="entry name" value="Peptidase_S1A"/>
</dbReference>
<evidence type="ECO:0000256" key="7">
    <source>
        <dbReference type="ARBA" id="ARBA00023157"/>
    </source>
</evidence>
<evidence type="ECO:0000256" key="9">
    <source>
        <dbReference type="ARBA" id="ARBA00038868"/>
    </source>
</evidence>